<proteinExistence type="predicted"/>
<evidence type="ECO:0000259" key="3">
    <source>
        <dbReference type="Pfam" id="PF13511"/>
    </source>
</evidence>
<name>A0A851HPI2_9GAMM</name>
<organism evidence="4 5">
    <name type="scientific">Marinobacter adhaerens</name>
    <dbReference type="NCBI Taxonomy" id="1033846"/>
    <lineage>
        <taxon>Bacteria</taxon>
        <taxon>Pseudomonadati</taxon>
        <taxon>Pseudomonadota</taxon>
        <taxon>Gammaproteobacteria</taxon>
        <taxon>Pseudomonadales</taxon>
        <taxon>Marinobacteraceae</taxon>
        <taxon>Marinobacter</taxon>
    </lineage>
</organism>
<protein>
    <submittedName>
        <fullName evidence="4">DUF4124 domain-containing protein</fullName>
    </submittedName>
</protein>
<dbReference type="EMBL" id="JABEVQ010000003">
    <property type="protein sequence ID" value="NWN90903.1"/>
    <property type="molecule type" value="Genomic_DNA"/>
</dbReference>
<accession>A0A851HPI2</accession>
<dbReference type="InterPro" id="IPR025392">
    <property type="entry name" value="DUF4124"/>
</dbReference>
<evidence type="ECO:0000313" key="4">
    <source>
        <dbReference type="EMBL" id="NWN90903.1"/>
    </source>
</evidence>
<dbReference type="Pfam" id="PF13511">
    <property type="entry name" value="DUF4124"/>
    <property type="match status" value="1"/>
</dbReference>
<evidence type="ECO:0000256" key="1">
    <source>
        <dbReference type="SAM" id="MobiDB-lite"/>
    </source>
</evidence>
<reference evidence="4 5" key="1">
    <citation type="submission" date="2020-03" db="EMBL/GenBank/DDBJ databases">
        <title>Metagenomic, metatranscriptomic, and metabolomic analyses revealed the key microbes and metabolic features during the fermentation of ganjang, Korean traditional soy sauce.</title>
        <authorList>
            <person name="Chun B.H."/>
            <person name="Jeon C.O."/>
        </authorList>
    </citation>
    <scope>NUCLEOTIDE SEQUENCE [LARGE SCALE GENOMIC DNA]</scope>
    <source>
        <strain evidence="4 5">KG14</strain>
    </source>
</reference>
<feature type="region of interest" description="Disordered" evidence="1">
    <location>
        <begin position="56"/>
        <end position="77"/>
    </location>
</feature>
<feature type="chain" id="PRO_5032976834" evidence="2">
    <location>
        <begin position="17"/>
        <end position="139"/>
    </location>
</feature>
<dbReference type="Proteomes" id="UP000536442">
    <property type="component" value="Unassembled WGS sequence"/>
</dbReference>
<dbReference type="AlphaFoldDB" id="A0A851HPI2"/>
<keyword evidence="5" id="KW-1185">Reference proteome</keyword>
<keyword evidence="2" id="KW-0732">Signal</keyword>
<evidence type="ECO:0000313" key="5">
    <source>
        <dbReference type="Proteomes" id="UP000536442"/>
    </source>
</evidence>
<feature type="signal peptide" evidence="2">
    <location>
        <begin position="1"/>
        <end position="16"/>
    </location>
</feature>
<evidence type="ECO:0000256" key="2">
    <source>
        <dbReference type="SAM" id="SignalP"/>
    </source>
</evidence>
<gene>
    <name evidence="4" type="ORF">HLV39_05275</name>
</gene>
<comment type="caution">
    <text evidence="4">The sequence shown here is derived from an EMBL/GenBank/DDBJ whole genome shotgun (WGS) entry which is preliminary data.</text>
</comment>
<sequence>MAALILICVFSPMAVSGVYTWTDERGAVHFSDSPPAGQKHQSVEVAKPVIVPGVESFGNAGAQGRPQRPSTTNDQADALPIEVKAEAAAQQKKVCAGYREKLARVQSQLRAGYGNKKGNSLRRKRRKLNRLLGRECILR</sequence>
<feature type="domain" description="DUF4124" evidence="3">
    <location>
        <begin position="6"/>
        <end position="48"/>
    </location>
</feature>